<evidence type="ECO:0000256" key="1">
    <source>
        <dbReference type="SAM" id="Phobius"/>
    </source>
</evidence>
<dbReference type="PANTHER" id="PTHR42732:SF1">
    <property type="entry name" value="BETA-MANNOSIDASE"/>
    <property type="match status" value="1"/>
</dbReference>
<keyword evidence="4" id="KW-1185">Reference proteome</keyword>
<dbReference type="Pfam" id="PF02836">
    <property type="entry name" value="Glyco_hydro_2_C"/>
    <property type="match status" value="1"/>
</dbReference>
<gene>
    <name evidence="3" type="ORF">ACFFVB_17640</name>
</gene>
<dbReference type="PANTHER" id="PTHR42732">
    <property type="entry name" value="BETA-GALACTOSIDASE"/>
    <property type="match status" value="1"/>
</dbReference>
<name>A0ABV5F639_9FLAO</name>
<comment type="caution">
    <text evidence="3">The sequence shown here is derived from an EMBL/GenBank/DDBJ whole genome shotgun (WGS) entry which is preliminary data.</text>
</comment>
<protein>
    <submittedName>
        <fullName evidence="3">Glycoside hydrolase family 2 TIM barrel-domain containing protein</fullName>
    </submittedName>
</protein>
<proteinExistence type="predicted"/>
<dbReference type="InterPro" id="IPR051913">
    <property type="entry name" value="GH2_Domain-Containing"/>
</dbReference>
<keyword evidence="3" id="KW-0378">Hydrolase</keyword>
<evidence type="ECO:0000259" key="2">
    <source>
        <dbReference type="Pfam" id="PF02836"/>
    </source>
</evidence>
<evidence type="ECO:0000313" key="3">
    <source>
        <dbReference type="EMBL" id="MFB9054910.1"/>
    </source>
</evidence>
<keyword evidence="1" id="KW-0472">Membrane</keyword>
<reference evidence="3 4" key="1">
    <citation type="submission" date="2024-09" db="EMBL/GenBank/DDBJ databases">
        <authorList>
            <person name="Sun Q."/>
            <person name="Mori K."/>
        </authorList>
    </citation>
    <scope>NUCLEOTIDE SEQUENCE [LARGE SCALE GENOMIC DNA]</scope>
    <source>
        <strain evidence="3 4">CECT 8286</strain>
    </source>
</reference>
<dbReference type="EMBL" id="JBHMEZ010000032">
    <property type="protein sequence ID" value="MFB9054910.1"/>
    <property type="molecule type" value="Genomic_DNA"/>
</dbReference>
<dbReference type="InterPro" id="IPR017853">
    <property type="entry name" value="GH"/>
</dbReference>
<feature type="transmembrane region" description="Helical" evidence="1">
    <location>
        <begin position="5"/>
        <end position="24"/>
    </location>
</feature>
<keyword evidence="1" id="KW-1133">Transmembrane helix</keyword>
<dbReference type="GO" id="GO:0016787">
    <property type="term" value="F:hydrolase activity"/>
    <property type="evidence" value="ECO:0007669"/>
    <property type="project" value="UniProtKB-KW"/>
</dbReference>
<dbReference type="SUPFAM" id="SSF51445">
    <property type="entry name" value="(Trans)glycosidases"/>
    <property type="match status" value="1"/>
</dbReference>
<dbReference type="InterPro" id="IPR006103">
    <property type="entry name" value="Glyco_hydro_2_cat"/>
</dbReference>
<dbReference type="Proteomes" id="UP001589605">
    <property type="component" value="Unassembled WGS sequence"/>
</dbReference>
<organism evidence="3 4">
    <name type="scientific">Formosa undariae</name>
    <dbReference type="NCBI Taxonomy" id="1325436"/>
    <lineage>
        <taxon>Bacteria</taxon>
        <taxon>Pseudomonadati</taxon>
        <taxon>Bacteroidota</taxon>
        <taxon>Flavobacteriia</taxon>
        <taxon>Flavobacteriales</taxon>
        <taxon>Flavobacteriaceae</taxon>
        <taxon>Formosa</taxon>
    </lineage>
</organism>
<dbReference type="RefSeq" id="WP_382384546.1">
    <property type="nucleotide sequence ID" value="NZ_JBHMEZ010000032.1"/>
</dbReference>
<dbReference type="Gene3D" id="3.20.20.80">
    <property type="entry name" value="Glycosidases"/>
    <property type="match status" value="1"/>
</dbReference>
<sequence length="440" mass="50930">MKKYFFYIILIGISIVMLLLYFNYSRPYNIDITKSVYLQKTPTGKQLMRHGFPFYIKGVSGTAYFKELAKIGGNTIRVYDTTNVGHILDEAERYNLAVIVDIPLPKFGKYYNPYSEESYNIQLQKDVKRFVNKHKNHPALLIWNLGNELNYPLVIRKNNFIKTFNSLIDLIHLEDPNHLVSTTISGTSRGQTFGIYIHSSKIDLLGFNVFSNLKDLNALNSKISFVTETIPYYVSEWGINGPWEAAKNDWDAILELNSTQKGAFSKETYKNYIKNDDLSLGSLAFYWGTKIEGTPTWFNIFDADGRKSQTFYDLQSLWSTPKNSVKLPPQINAMFLKGMIDQEHVVLKPNDLVDARISLQNERDTTLVYKWEIYKEGWGNQEWIYETSLNTFQINDDDKGKSITFITPRKEGPYRLFAYVYDTHNNFSTANIPFYVLNGQ</sequence>
<keyword evidence="1" id="KW-0812">Transmembrane</keyword>
<feature type="domain" description="Glycoside hydrolase family 2 catalytic" evidence="2">
    <location>
        <begin position="109"/>
        <end position="183"/>
    </location>
</feature>
<evidence type="ECO:0000313" key="4">
    <source>
        <dbReference type="Proteomes" id="UP001589605"/>
    </source>
</evidence>
<accession>A0ABV5F639</accession>